<dbReference type="Pfam" id="PF12833">
    <property type="entry name" value="HTH_18"/>
    <property type="match status" value="1"/>
</dbReference>
<dbReference type="PANTHER" id="PTHR43436:SF1">
    <property type="entry name" value="TRANSCRIPTIONAL REGULATORY PROTEIN"/>
    <property type="match status" value="1"/>
</dbReference>
<dbReference type="EMBL" id="SMAI01000006">
    <property type="protein sequence ID" value="TCT04576.1"/>
    <property type="molecule type" value="Genomic_DNA"/>
</dbReference>
<comment type="caution">
    <text evidence="4">The sequence shown here is derived from an EMBL/GenBank/DDBJ whole genome shotgun (WGS) entry which is preliminary data.</text>
</comment>
<dbReference type="PROSITE" id="PS01124">
    <property type="entry name" value="HTH_ARAC_FAMILY_2"/>
    <property type="match status" value="1"/>
</dbReference>
<evidence type="ECO:0000256" key="2">
    <source>
        <dbReference type="ARBA" id="ARBA00023163"/>
    </source>
</evidence>
<dbReference type="InterPro" id="IPR018060">
    <property type="entry name" value="HTH_AraC"/>
</dbReference>
<organism evidence="4 5">
    <name type="scientific">Aquabacter spiritensis</name>
    <dbReference type="NCBI Taxonomy" id="933073"/>
    <lineage>
        <taxon>Bacteria</taxon>
        <taxon>Pseudomonadati</taxon>
        <taxon>Pseudomonadota</taxon>
        <taxon>Alphaproteobacteria</taxon>
        <taxon>Hyphomicrobiales</taxon>
        <taxon>Xanthobacteraceae</taxon>
        <taxon>Aquabacter</taxon>
    </lineage>
</organism>
<reference evidence="4 5" key="1">
    <citation type="submission" date="2019-03" db="EMBL/GenBank/DDBJ databases">
        <title>Genomic Encyclopedia of Type Strains, Phase IV (KMG-IV): sequencing the most valuable type-strain genomes for metagenomic binning, comparative biology and taxonomic classification.</title>
        <authorList>
            <person name="Goeker M."/>
        </authorList>
    </citation>
    <scope>NUCLEOTIDE SEQUENCE [LARGE SCALE GENOMIC DNA]</scope>
    <source>
        <strain evidence="4 5">DSM 9035</strain>
    </source>
</reference>
<sequence length="308" mass="33408">MREIQQTAGSSAAAMELIALAKRHAVHPPDAEGLSFTRTEGIELVKAEAPSGHIRTIYRPLICLVLQGEKEVLSGDTLLRFGAGQSLMVNVDVPVTGRVVTASRHAPYLAVAIELDAARLREVMGQMEAAPASPGDLPTRILVEKTDGALLDCALRLVRLLDHPQALAVLRAPILQEMHYWLLAGRHGGAMRRLAMPDGHTARIARAVAVLRADYARPMRVEELAAAAGMSPSSFHQHFKAVTTLSPLQFQKQLRLLEARRLLLAEGRAVSHSAFAVGYESASQFSRDYARMFGAPPRRDLGIGRAVA</sequence>
<evidence type="ECO:0000313" key="4">
    <source>
        <dbReference type="EMBL" id="TCT04576.1"/>
    </source>
</evidence>
<feature type="domain" description="HTH araC/xylS-type" evidence="3">
    <location>
        <begin position="205"/>
        <end position="303"/>
    </location>
</feature>
<name>A0A4R3LWQ4_9HYPH</name>
<evidence type="ECO:0000256" key="1">
    <source>
        <dbReference type="ARBA" id="ARBA00023015"/>
    </source>
</evidence>
<gene>
    <name evidence="4" type="ORF">EDC64_1065</name>
</gene>
<dbReference type="InterPro" id="IPR009057">
    <property type="entry name" value="Homeodomain-like_sf"/>
</dbReference>
<keyword evidence="2" id="KW-0804">Transcription</keyword>
<keyword evidence="1" id="KW-0805">Transcription regulation</keyword>
<dbReference type="PANTHER" id="PTHR43436">
    <property type="entry name" value="ARAC-FAMILY TRANSCRIPTIONAL REGULATOR"/>
    <property type="match status" value="1"/>
</dbReference>
<dbReference type="SMART" id="SM00342">
    <property type="entry name" value="HTH_ARAC"/>
    <property type="match status" value="1"/>
</dbReference>
<accession>A0A4R3LWQ4</accession>
<protein>
    <submittedName>
        <fullName evidence="4">AraC-like DNA-binding protein</fullName>
    </submittedName>
</protein>
<dbReference type="Pfam" id="PF06719">
    <property type="entry name" value="AraC_N"/>
    <property type="match status" value="1"/>
</dbReference>
<dbReference type="SUPFAM" id="SSF46689">
    <property type="entry name" value="Homeodomain-like"/>
    <property type="match status" value="2"/>
</dbReference>
<keyword evidence="5" id="KW-1185">Reference proteome</keyword>
<keyword evidence="4" id="KW-0238">DNA-binding</keyword>
<evidence type="ECO:0000313" key="5">
    <source>
        <dbReference type="Proteomes" id="UP000294664"/>
    </source>
</evidence>
<proteinExistence type="predicted"/>
<dbReference type="GO" id="GO:0043565">
    <property type="term" value="F:sequence-specific DNA binding"/>
    <property type="evidence" value="ECO:0007669"/>
    <property type="project" value="InterPro"/>
</dbReference>
<dbReference type="Gene3D" id="1.10.10.60">
    <property type="entry name" value="Homeodomain-like"/>
    <property type="match status" value="2"/>
</dbReference>
<dbReference type="RefSeq" id="WP_245504656.1">
    <property type="nucleotide sequence ID" value="NZ_SMAI01000006.1"/>
</dbReference>
<dbReference type="AlphaFoldDB" id="A0A4R3LWQ4"/>
<dbReference type="InterPro" id="IPR009594">
    <property type="entry name" value="Tscrpt_reg_HTH_AraC_N"/>
</dbReference>
<dbReference type="GO" id="GO:0003700">
    <property type="term" value="F:DNA-binding transcription factor activity"/>
    <property type="evidence" value="ECO:0007669"/>
    <property type="project" value="InterPro"/>
</dbReference>
<evidence type="ECO:0000259" key="3">
    <source>
        <dbReference type="PROSITE" id="PS01124"/>
    </source>
</evidence>
<dbReference type="Proteomes" id="UP000294664">
    <property type="component" value="Unassembled WGS sequence"/>
</dbReference>